<proteinExistence type="predicted"/>
<sequence length="175" mass="19515">MTGAAYKFHPNKAKYQMACCVRGDAQATIHRFGNTTVTLTVCEDCYNTGLKKSQFYEFSSVLKIDNTLSGFDATVHTGTKQGQLKALDPFKWRIFCSFNVSSSERERHGCLGRGTVGKVGAETNKTKCGMHRHKLKWLNAKMYIKMTACLLQYPATKTIGQAWQEGTLVPIQGTM</sequence>
<evidence type="ECO:0000313" key="1">
    <source>
        <dbReference type="EMBL" id="KAK0493822.1"/>
    </source>
</evidence>
<comment type="caution">
    <text evidence="1">The sequence shown here is derived from an EMBL/GenBank/DDBJ whole genome shotgun (WGS) entry which is preliminary data.</text>
</comment>
<protein>
    <submittedName>
        <fullName evidence="1">Uncharacterized protein</fullName>
    </submittedName>
</protein>
<reference evidence="1" key="1">
    <citation type="submission" date="2023-06" db="EMBL/GenBank/DDBJ databases">
        <authorList>
            <consortium name="Lawrence Berkeley National Laboratory"/>
            <person name="Ahrendt S."/>
            <person name="Sahu N."/>
            <person name="Indic B."/>
            <person name="Wong-Bajracharya J."/>
            <person name="Merenyi Z."/>
            <person name="Ke H.-M."/>
            <person name="Monk M."/>
            <person name="Kocsube S."/>
            <person name="Drula E."/>
            <person name="Lipzen A."/>
            <person name="Balint B."/>
            <person name="Henrissat B."/>
            <person name="Andreopoulos B."/>
            <person name="Martin F.M."/>
            <person name="Harder C.B."/>
            <person name="Rigling D."/>
            <person name="Ford K.L."/>
            <person name="Foster G.D."/>
            <person name="Pangilinan J."/>
            <person name="Papanicolaou A."/>
            <person name="Barry K."/>
            <person name="LaButti K."/>
            <person name="Viragh M."/>
            <person name="Koriabine M."/>
            <person name="Yan M."/>
            <person name="Riley R."/>
            <person name="Champramary S."/>
            <person name="Plett K.L."/>
            <person name="Tsai I.J."/>
            <person name="Slot J."/>
            <person name="Sipos G."/>
            <person name="Plett J."/>
            <person name="Nagy L.G."/>
            <person name="Grigoriev I.V."/>
        </authorList>
    </citation>
    <scope>NUCLEOTIDE SEQUENCE</scope>
    <source>
        <strain evidence="1">HWK02</strain>
    </source>
</reference>
<accession>A0AA39Q072</accession>
<name>A0AA39Q072_9AGAR</name>
<organism evidence="1 2">
    <name type="scientific">Armillaria luteobubalina</name>
    <dbReference type="NCBI Taxonomy" id="153913"/>
    <lineage>
        <taxon>Eukaryota</taxon>
        <taxon>Fungi</taxon>
        <taxon>Dikarya</taxon>
        <taxon>Basidiomycota</taxon>
        <taxon>Agaricomycotina</taxon>
        <taxon>Agaricomycetes</taxon>
        <taxon>Agaricomycetidae</taxon>
        <taxon>Agaricales</taxon>
        <taxon>Marasmiineae</taxon>
        <taxon>Physalacriaceae</taxon>
        <taxon>Armillaria</taxon>
    </lineage>
</organism>
<dbReference type="Proteomes" id="UP001175228">
    <property type="component" value="Unassembled WGS sequence"/>
</dbReference>
<evidence type="ECO:0000313" key="2">
    <source>
        <dbReference type="Proteomes" id="UP001175228"/>
    </source>
</evidence>
<dbReference type="AlphaFoldDB" id="A0AA39Q072"/>
<gene>
    <name evidence="1" type="ORF">EDD18DRAFT_1107795</name>
</gene>
<dbReference type="EMBL" id="JAUEPU010000023">
    <property type="protein sequence ID" value="KAK0493822.1"/>
    <property type="molecule type" value="Genomic_DNA"/>
</dbReference>
<keyword evidence="2" id="KW-1185">Reference proteome</keyword>